<dbReference type="Proteomes" id="UP000198538">
    <property type="component" value="Unassembled WGS sequence"/>
</dbReference>
<keyword evidence="7" id="KW-0812">Transmembrane</keyword>
<name>A0A1G5LFP9_9BACL</name>
<evidence type="ECO:0000256" key="7">
    <source>
        <dbReference type="SAM" id="Phobius"/>
    </source>
</evidence>
<keyword evidence="7" id="KW-0472">Membrane</keyword>
<dbReference type="EC" id="5.2.1.8" evidence="2"/>
<keyword evidence="10" id="KW-1185">Reference proteome</keyword>
<dbReference type="InterPro" id="IPR050245">
    <property type="entry name" value="PrsA_foldase"/>
</dbReference>
<dbReference type="Pfam" id="PF13145">
    <property type="entry name" value="Rotamase_2"/>
    <property type="match status" value="1"/>
</dbReference>
<dbReference type="AlphaFoldDB" id="A0A1G5LFP9"/>
<protein>
    <recommendedName>
        <fullName evidence="2">peptidylprolyl isomerase</fullName>
        <ecNumber evidence="2">5.2.1.8</ecNumber>
    </recommendedName>
</protein>
<dbReference type="EMBL" id="FMVM01000025">
    <property type="protein sequence ID" value="SCZ11616.1"/>
    <property type="molecule type" value="Genomic_DNA"/>
</dbReference>
<keyword evidence="7" id="KW-1133">Transmembrane helix</keyword>
<dbReference type="InterPro" id="IPR027304">
    <property type="entry name" value="Trigger_fact/SurA_dom_sf"/>
</dbReference>
<sequence>MTRQEKGLWTAVVILTLGVLVMGTFMAMQVLHQGKEDAETPHDANKEEGSTVATINGEVITDKDWTDALKRRYGSEILLQMLNRKAVYAEALQRNLVVTPKEIAREMAGAMDGYDSEKSYYDAMKSQLGLSKQDLELEAGYRLLLEKIATAGIQVKDDDIQKYWVEHREDYITPEKYDLSIIVVKEKSDSEAILTELRNGKDFEEMARSESEDSYSRDAGGKLGWIDQNDPFQPKSILQRAANMSIGDIAGPVKVEDGYAIIKLNDKAERQEQSAKEVHEEIRMELALSQADPLPQVEQMLRDKYKAVIISEIPAS</sequence>
<evidence type="ECO:0000313" key="10">
    <source>
        <dbReference type="Proteomes" id="UP000198538"/>
    </source>
</evidence>
<evidence type="ECO:0000256" key="2">
    <source>
        <dbReference type="ARBA" id="ARBA00013194"/>
    </source>
</evidence>
<dbReference type="PROSITE" id="PS50198">
    <property type="entry name" value="PPIC_PPIASE_2"/>
    <property type="match status" value="1"/>
</dbReference>
<dbReference type="Gene3D" id="1.10.4030.10">
    <property type="entry name" value="Porin chaperone SurA, peptide-binding domain"/>
    <property type="match status" value="1"/>
</dbReference>
<gene>
    <name evidence="9" type="ORF">SAMN05720606_12557</name>
</gene>
<dbReference type="STRING" id="582692.SAMN05720606_12557"/>
<dbReference type="PANTHER" id="PTHR47245">
    <property type="entry name" value="PEPTIDYLPROLYL ISOMERASE"/>
    <property type="match status" value="1"/>
</dbReference>
<organism evidence="9 10">
    <name type="scientific">Paenibacillus polysaccharolyticus</name>
    <dbReference type="NCBI Taxonomy" id="582692"/>
    <lineage>
        <taxon>Bacteria</taxon>
        <taxon>Bacillati</taxon>
        <taxon>Bacillota</taxon>
        <taxon>Bacilli</taxon>
        <taxon>Bacillales</taxon>
        <taxon>Paenibacillaceae</taxon>
        <taxon>Paenibacillus</taxon>
    </lineage>
</organism>
<evidence type="ECO:0000256" key="4">
    <source>
        <dbReference type="ARBA" id="ARBA00023110"/>
    </source>
</evidence>
<feature type="domain" description="PpiC" evidence="8">
    <location>
        <begin position="174"/>
        <end position="266"/>
    </location>
</feature>
<proteinExistence type="predicted"/>
<reference evidence="10" key="1">
    <citation type="submission" date="2016-10" db="EMBL/GenBank/DDBJ databases">
        <authorList>
            <person name="Varghese N."/>
            <person name="Submissions S."/>
        </authorList>
    </citation>
    <scope>NUCLEOTIDE SEQUENCE [LARGE SCALE GENOMIC DNA]</scope>
    <source>
        <strain evidence="10">BL9</strain>
    </source>
</reference>
<dbReference type="GO" id="GO:0003755">
    <property type="term" value="F:peptidyl-prolyl cis-trans isomerase activity"/>
    <property type="evidence" value="ECO:0007669"/>
    <property type="project" value="UniProtKB-KW"/>
</dbReference>
<keyword evidence="5 6" id="KW-0413">Isomerase</keyword>
<dbReference type="RefSeq" id="WP_090924633.1">
    <property type="nucleotide sequence ID" value="NZ_FMVM01000025.1"/>
</dbReference>
<dbReference type="InterPro" id="IPR000297">
    <property type="entry name" value="PPIase_PpiC"/>
</dbReference>
<dbReference type="PANTHER" id="PTHR47245:SF1">
    <property type="entry name" value="FOLDASE PROTEIN PRSA"/>
    <property type="match status" value="1"/>
</dbReference>
<evidence type="ECO:0000259" key="8">
    <source>
        <dbReference type="PROSITE" id="PS50198"/>
    </source>
</evidence>
<feature type="transmembrane region" description="Helical" evidence="7">
    <location>
        <begin position="7"/>
        <end position="28"/>
    </location>
</feature>
<accession>A0A1G5LFP9</accession>
<evidence type="ECO:0000256" key="5">
    <source>
        <dbReference type="ARBA" id="ARBA00023235"/>
    </source>
</evidence>
<keyword evidence="3" id="KW-0732">Signal</keyword>
<evidence type="ECO:0000313" key="9">
    <source>
        <dbReference type="EMBL" id="SCZ11616.1"/>
    </source>
</evidence>
<evidence type="ECO:0000256" key="3">
    <source>
        <dbReference type="ARBA" id="ARBA00022729"/>
    </source>
</evidence>
<comment type="catalytic activity">
    <reaction evidence="1">
        <text>[protein]-peptidylproline (omega=180) = [protein]-peptidylproline (omega=0)</text>
        <dbReference type="Rhea" id="RHEA:16237"/>
        <dbReference type="Rhea" id="RHEA-COMP:10747"/>
        <dbReference type="Rhea" id="RHEA-COMP:10748"/>
        <dbReference type="ChEBI" id="CHEBI:83833"/>
        <dbReference type="ChEBI" id="CHEBI:83834"/>
        <dbReference type="EC" id="5.2.1.8"/>
    </reaction>
</comment>
<keyword evidence="4 6" id="KW-0697">Rotamase</keyword>
<dbReference type="SUPFAM" id="SSF109998">
    <property type="entry name" value="Triger factor/SurA peptide-binding domain-like"/>
    <property type="match status" value="1"/>
</dbReference>
<dbReference type="Gene3D" id="3.10.50.40">
    <property type="match status" value="1"/>
</dbReference>
<evidence type="ECO:0000256" key="1">
    <source>
        <dbReference type="ARBA" id="ARBA00000971"/>
    </source>
</evidence>
<dbReference type="InterPro" id="IPR046357">
    <property type="entry name" value="PPIase_dom_sf"/>
</dbReference>
<dbReference type="SUPFAM" id="SSF54534">
    <property type="entry name" value="FKBP-like"/>
    <property type="match status" value="1"/>
</dbReference>
<evidence type="ECO:0000256" key="6">
    <source>
        <dbReference type="PROSITE-ProRule" id="PRU00278"/>
    </source>
</evidence>